<proteinExistence type="predicted"/>
<dbReference type="RefSeq" id="WP_039606511.1">
    <property type="nucleotide sequence ID" value="NZ_FMUP01000002.1"/>
</dbReference>
<dbReference type="Pfam" id="PF07661">
    <property type="entry name" value="MORN_2"/>
    <property type="match status" value="1"/>
</dbReference>
<protein>
    <recommendedName>
        <fullName evidence="3">Antitoxin component YwqK of the YwqJK toxin-antitoxin module</fullName>
    </recommendedName>
</protein>
<sequence>MNKRPHWLRFGASLALLVILDGFLAARALTAEPVASVQRQFDAAGRVLRDQQVDAQGRPHGLLREFYANGVVRYQAQFVEGRREGLEKYFREDASLSRLAYVDGQGRELASVALLADGRLSSLRCADRPLLEGRDRAWCGFSGEPSELPLHDESGRVTAREIWLHGELLRREEYDRNGRLASLQRRNGDHDVRVRYFSNGQARSESSFRVGQPEDRREGFEREWAQTGQLLRESYWQDGQLLSDSQWYLNGRLKERRILQEEENGPALMRIEQYWNSGRLRYRGSQVGGISVGSHERFDEEGRLLQEVRVDGNGMPVLRLEYDPQTGEVRKAERIGPNGLTPLPLRQEREVF</sequence>
<name>A0A0B3BP65_9PSED</name>
<dbReference type="AlphaFoldDB" id="A0A0B3BP65"/>
<gene>
    <name evidence="1" type="ORF">PT85_09375</name>
</gene>
<dbReference type="InterPro" id="IPR011652">
    <property type="entry name" value="MORN_2"/>
</dbReference>
<keyword evidence="2" id="KW-1185">Reference proteome</keyword>
<comment type="caution">
    <text evidence="1">The sequence shown here is derived from an EMBL/GenBank/DDBJ whole genome shotgun (WGS) entry which is preliminary data.</text>
</comment>
<dbReference type="Gene3D" id="3.90.930.1">
    <property type="match status" value="1"/>
</dbReference>
<organism evidence="1 2">
    <name type="scientific">Pseudomonas flexibilis</name>
    <dbReference type="NCBI Taxonomy" id="706570"/>
    <lineage>
        <taxon>Bacteria</taxon>
        <taxon>Pseudomonadati</taxon>
        <taxon>Pseudomonadota</taxon>
        <taxon>Gammaproteobacteria</taxon>
        <taxon>Pseudomonadales</taxon>
        <taxon>Pseudomonadaceae</taxon>
        <taxon>Pseudomonas</taxon>
    </lineage>
</organism>
<evidence type="ECO:0000313" key="2">
    <source>
        <dbReference type="Proteomes" id="UP000030980"/>
    </source>
</evidence>
<dbReference type="OrthoDB" id="8640908at2"/>
<evidence type="ECO:0000313" key="1">
    <source>
        <dbReference type="EMBL" id="KHO64415.1"/>
    </source>
</evidence>
<dbReference type="Proteomes" id="UP000030980">
    <property type="component" value="Unassembled WGS sequence"/>
</dbReference>
<reference evidence="1 2" key="1">
    <citation type="submission" date="2014-11" db="EMBL/GenBank/DDBJ databases">
        <title>Genome sequence of Pseudomonas tuomuerensis JCM 14085.</title>
        <authorList>
            <person name="Shin S.-K."/>
            <person name="Yi H."/>
        </authorList>
    </citation>
    <scope>NUCLEOTIDE SEQUENCE [LARGE SCALE GENOMIC DNA]</scope>
    <source>
        <strain evidence="1 2">JCM 14085</strain>
    </source>
</reference>
<dbReference type="Gene3D" id="2.20.110.10">
    <property type="entry name" value="Histone H3 K4-specific methyltransferase SET7/9 N-terminal domain"/>
    <property type="match status" value="1"/>
</dbReference>
<dbReference type="EMBL" id="JTAK01000004">
    <property type="protein sequence ID" value="KHO64415.1"/>
    <property type="molecule type" value="Genomic_DNA"/>
</dbReference>
<dbReference type="STRING" id="706570.PT85_09375"/>
<dbReference type="SUPFAM" id="SSF82185">
    <property type="entry name" value="Histone H3 K4-specific methyltransferase SET7/9 N-terminal domain"/>
    <property type="match status" value="2"/>
</dbReference>
<accession>A0A0B3BP65</accession>
<evidence type="ECO:0008006" key="3">
    <source>
        <dbReference type="Google" id="ProtNLM"/>
    </source>
</evidence>